<name>A0A8T0I1C8_CERPU</name>
<dbReference type="EMBL" id="CM026425">
    <property type="protein sequence ID" value="KAG0576739.1"/>
    <property type="molecule type" value="Genomic_DNA"/>
</dbReference>
<reference evidence="1" key="1">
    <citation type="submission" date="2020-06" db="EMBL/GenBank/DDBJ databases">
        <title>WGS assembly of Ceratodon purpureus strain R40.</title>
        <authorList>
            <person name="Carey S.B."/>
            <person name="Jenkins J."/>
            <person name="Shu S."/>
            <person name="Lovell J.T."/>
            <person name="Sreedasyam A."/>
            <person name="Maumus F."/>
            <person name="Tiley G.P."/>
            <person name="Fernandez-Pozo N."/>
            <person name="Barry K."/>
            <person name="Chen C."/>
            <person name="Wang M."/>
            <person name="Lipzen A."/>
            <person name="Daum C."/>
            <person name="Saski C.A."/>
            <person name="Payton A.C."/>
            <person name="Mcbreen J.C."/>
            <person name="Conrad R.E."/>
            <person name="Kollar L.M."/>
            <person name="Olsson S."/>
            <person name="Huttunen S."/>
            <person name="Landis J.B."/>
            <person name="Wickett N.J."/>
            <person name="Johnson M.G."/>
            <person name="Rensing S.A."/>
            <person name="Grimwood J."/>
            <person name="Schmutz J."/>
            <person name="Mcdaniel S.F."/>
        </authorList>
    </citation>
    <scope>NUCLEOTIDE SEQUENCE</scope>
    <source>
        <strain evidence="1">R40</strain>
    </source>
</reference>
<evidence type="ECO:0000313" key="2">
    <source>
        <dbReference type="Proteomes" id="UP000822688"/>
    </source>
</evidence>
<dbReference type="Proteomes" id="UP000822688">
    <property type="component" value="Chromosome 5"/>
</dbReference>
<organism evidence="1 2">
    <name type="scientific">Ceratodon purpureus</name>
    <name type="common">Fire moss</name>
    <name type="synonym">Dicranum purpureum</name>
    <dbReference type="NCBI Taxonomy" id="3225"/>
    <lineage>
        <taxon>Eukaryota</taxon>
        <taxon>Viridiplantae</taxon>
        <taxon>Streptophyta</taxon>
        <taxon>Embryophyta</taxon>
        <taxon>Bryophyta</taxon>
        <taxon>Bryophytina</taxon>
        <taxon>Bryopsida</taxon>
        <taxon>Dicranidae</taxon>
        <taxon>Pseudoditrichales</taxon>
        <taxon>Ditrichaceae</taxon>
        <taxon>Ceratodon</taxon>
    </lineage>
</organism>
<dbReference type="AlphaFoldDB" id="A0A8T0I1C8"/>
<gene>
    <name evidence="1" type="ORF">KC19_5G104200</name>
</gene>
<accession>A0A8T0I1C8</accession>
<sequence length="68" mass="7299">MPISEQPCCGEGPGEGRWASDLVPGDLVRGLLLKIQASICCLSSAVACGICRCIHLVMVPLHIWFLSF</sequence>
<protein>
    <submittedName>
        <fullName evidence="1">Uncharacterized protein</fullName>
    </submittedName>
</protein>
<evidence type="ECO:0000313" key="1">
    <source>
        <dbReference type="EMBL" id="KAG0576739.1"/>
    </source>
</evidence>
<comment type="caution">
    <text evidence="1">The sequence shown here is derived from an EMBL/GenBank/DDBJ whole genome shotgun (WGS) entry which is preliminary data.</text>
</comment>
<keyword evidence="2" id="KW-1185">Reference proteome</keyword>
<proteinExistence type="predicted"/>